<comment type="similarity">
    <text evidence="1">Belongs to the metallo-dependent hydrolases superfamily.</text>
</comment>
<proteinExistence type="inferred from homology"/>
<reference evidence="2 3" key="1">
    <citation type="journal article" date="2014" name="Genome Announc.">
        <title>Comparative Genome Analysis of Two Isolates of the Fish Pathogen Piscirickettsia salmonis from Different Hosts Reveals Major Differences in Virulence-Associated Secretion Systems.</title>
        <authorList>
            <person name="Bohle H."/>
            <person name="Henriquez P."/>
            <person name="Grothusen H."/>
            <person name="Navas E."/>
            <person name="Sandoval A."/>
            <person name="Bustamante F."/>
            <person name="Bustos P."/>
            <person name="Mancilla M."/>
        </authorList>
    </citation>
    <scope>NUCLEOTIDE SEQUENCE [LARGE SCALE GENOMIC DNA]</scope>
    <source>
        <strain evidence="3">B1-32597</strain>
    </source>
</reference>
<dbReference type="SUPFAM" id="SSF51556">
    <property type="entry name" value="Metallo-dependent hydrolases"/>
    <property type="match status" value="1"/>
</dbReference>
<dbReference type="PANTHER" id="PTHR43569">
    <property type="entry name" value="AMIDOHYDROLASE"/>
    <property type="match status" value="1"/>
</dbReference>
<evidence type="ECO:0000313" key="3">
    <source>
        <dbReference type="Proteomes" id="UP000029558"/>
    </source>
</evidence>
<name>A0A1L6TE95_PISSA</name>
<dbReference type="OrthoDB" id="9787654at2"/>
<dbReference type="AlphaFoldDB" id="A0A1L6TE95"/>
<dbReference type="PANTHER" id="PTHR43569:SF2">
    <property type="entry name" value="AMIDOHYDROLASE-RELATED DOMAIN-CONTAINING PROTEIN"/>
    <property type="match status" value="1"/>
</dbReference>
<dbReference type="RefSeq" id="WP_026063598.1">
    <property type="nucleotide sequence ID" value="NZ_CP012508.1"/>
</dbReference>
<protein>
    <submittedName>
        <fullName evidence="2">L-fuconolactone hydrolase</fullName>
    </submittedName>
</protein>
<dbReference type="Proteomes" id="UP000029558">
    <property type="component" value="Chromosome"/>
</dbReference>
<dbReference type="InterPro" id="IPR032466">
    <property type="entry name" value="Metal_Hydrolase"/>
</dbReference>
<gene>
    <name evidence="2" type="ORF">KU39_2612</name>
</gene>
<dbReference type="InterPro" id="IPR052350">
    <property type="entry name" value="Metallo-dep_Lactonases"/>
</dbReference>
<sequence length="280" mass="32311">MRIFDTHNHLWEYNEKYFSWISAEMDVIKRDFSIAELHKLSTENNVQYNVLVQAIPEIWETEKLLEIANQSNRVAGVTGWVDVAKGEAIVPDLMRLIEVSNKLCGIRYMSQGLAPEHMLEDKFIEGVRSVGRLGLMYELLVSDSQLEQVARLIDVCSDVFFIINHIAKPDIQQGKIKTWQVSMEKIADFKNVYCKLSGMVTEANLSTWHPSDIYPYIDVIMKCFGDARVMYGSDYPVCLLAATYKQVLDLVVTWFDNNPQFSLENILFNNAQSIYLNRQY</sequence>
<evidence type="ECO:0000256" key="1">
    <source>
        <dbReference type="ARBA" id="ARBA00038310"/>
    </source>
</evidence>
<keyword evidence="2" id="KW-0378">Hydrolase</keyword>
<dbReference type="Pfam" id="PF04909">
    <property type="entry name" value="Amidohydro_2"/>
    <property type="match status" value="1"/>
</dbReference>
<dbReference type="Gene3D" id="3.20.20.140">
    <property type="entry name" value="Metal-dependent hydrolases"/>
    <property type="match status" value="1"/>
</dbReference>
<dbReference type="InterPro" id="IPR006680">
    <property type="entry name" value="Amidohydro-rel"/>
</dbReference>
<accession>A0A1L6TE95</accession>
<dbReference type="GO" id="GO:0016787">
    <property type="term" value="F:hydrolase activity"/>
    <property type="evidence" value="ECO:0007669"/>
    <property type="project" value="UniProtKB-KW"/>
</dbReference>
<organism evidence="2 3">
    <name type="scientific">Piscirickettsia salmonis</name>
    <dbReference type="NCBI Taxonomy" id="1238"/>
    <lineage>
        <taxon>Bacteria</taxon>
        <taxon>Pseudomonadati</taxon>
        <taxon>Pseudomonadota</taxon>
        <taxon>Gammaproteobacteria</taxon>
        <taxon>Thiotrichales</taxon>
        <taxon>Piscirickettsiaceae</taxon>
        <taxon>Piscirickettsia</taxon>
    </lineage>
</organism>
<evidence type="ECO:0000313" key="2">
    <source>
        <dbReference type="EMBL" id="ALB23788.1"/>
    </source>
</evidence>
<dbReference type="EMBL" id="CP012508">
    <property type="protein sequence ID" value="ALB23788.1"/>
    <property type="molecule type" value="Genomic_DNA"/>
</dbReference>